<dbReference type="Proteomes" id="UP001190640">
    <property type="component" value="Chromosome 1"/>
</dbReference>
<evidence type="ECO:0000256" key="1">
    <source>
        <dbReference type="SAM" id="MobiDB-lite"/>
    </source>
</evidence>
<evidence type="ECO:0000313" key="3">
    <source>
        <dbReference type="RefSeq" id="XP_054840018.1"/>
    </source>
</evidence>
<dbReference type="AlphaFoldDB" id="A0AA97L301"/>
<dbReference type="RefSeq" id="XP_054840018.1">
    <property type="nucleotide sequence ID" value="XM_054984043.1"/>
</dbReference>
<dbReference type="InterPro" id="IPR028260">
    <property type="entry name" value="FAM177"/>
</dbReference>
<proteinExistence type="predicted"/>
<evidence type="ECO:0000313" key="2">
    <source>
        <dbReference type="Proteomes" id="UP001190640"/>
    </source>
</evidence>
<reference evidence="3" key="1">
    <citation type="submission" date="2025-08" db="UniProtKB">
        <authorList>
            <consortium name="RefSeq"/>
        </authorList>
    </citation>
    <scope>IDENTIFICATION</scope>
    <source>
        <tissue evidence="3">Blood</tissue>
    </source>
</reference>
<protein>
    <submittedName>
        <fullName evidence="3">Protein FAM177B isoform X2</fullName>
    </submittedName>
</protein>
<gene>
    <name evidence="3" type="primary">FAM177B</name>
</gene>
<organism evidence="2 3">
    <name type="scientific">Eublepharis macularius</name>
    <name type="common">Leopard gecko</name>
    <name type="synonym">Cyrtodactylus macularius</name>
    <dbReference type="NCBI Taxonomy" id="481883"/>
    <lineage>
        <taxon>Eukaryota</taxon>
        <taxon>Metazoa</taxon>
        <taxon>Chordata</taxon>
        <taxon>Craniata</taxon>
        <taxon>Vertebrata</taxon>
        <taxon>Euteleostomi</taxon>
        <taxon>Lepidosauria</taxon>
        <taxon>Squamata</taxon>
        <taxon>Bifurcata</taxon>
        <taxon>Gekkota</taxon>
        <taxon>Eublepharidae</taxon>
        <taxon>Eublepharinae</taxon>
        <taxon>Eublepharis</taxon>
    </lineage>
</organism>
<dbReference type="PANTHER" id="PTHR31206:SF9">
    <property type="entry name" value="PROTEIN FAM177B"/>
    <property type="match status" value="1"/>
</dbReference>
<feature type="compositionally biased region" description="Basic and acidic residues" evidence="1">
    <location>
        <begin position="19"/>
        <end position="29"/>
    </location>
</feature>
<dbReference type="PANTHER" id="PTHR31206">
    <property type="entry name" value="LP10445P"/>
    <property type="match status" value="1"/>
</dbReference>
<dbReference type="Pfam" id="PF14774">
    <property type="entry name" value="FAM177"/>
    <property type="match status" value="1"/>
</dbReference>
<accession>A0AA97L301</accession>
<keyword evidence="2" id="KW-1185">Reference proteome</keyword>
<name>A0AA97L301_EUBMA</name>
<feature type="region of interest" description="Disordered" evidence="1">
    <location>
        <begin position="1"/>
        <end position="29"/>
    </location>
</feature>
<dbReference type="CTD" id="400823"/>
<dbReference type="GeneID" id="129332706"/>
<sequence length="194" mass="21935">MEDRQEILKQAAEDGSQQEGDKNSEEKTPKRIIYFASGESLEEFSSEEEDQEEDIHEPLDTVRKSSGANLSWGAFLQFWALQVAAFSFLTCEFLGGKLATLFGLDQPKYQYAIDEHYRTQRKENESDEDGEEMVEMEGAAALDEKQHLEMQSIGYGSLHCKDTSVFCQRDTYTNVIEHGDCSLADQKSNPVPGK</sequence>